<dbReference type="RefSeq" id="WP_218446730.1">
    <property type="nucleotide sequence ID" value="NZ_JAGSPA010000005.1"/>
</dbReference>
<keyword evidence="2" id="KW-1185">Reference proteome</keyword>
<comment type="caution">
    <text evidence="1">The sequence shown here is derived from an EMBL/GenBank/DDBJ whole genome shotgun (WGS) entry which is preliminary data.</text>
</comment>
<gene>
    <name evidence="1" type="ORF">KCG44_13960</name>
</gene>
<evidence type="ECO:0000313" key="2">
    <source>
        <dbReference type="Proteomes" id="UP000722336"/>
    </source>
</evidence>
<accession>A0ABS6SHS2</accession>
<evidence type="ECO:0000313" key="1">
    <source>
        <dbReference type="EMBL" id="MBV7257886.1"/>
    </source>
</evidence>
<protein>
    <submittedName>
        <fullName evidence="1">Uncharacterized protein</fullName>
    </submittedName>
</protein>
<proteinExistence type="predicted"/>
<sequence>MEIMEANGTVTMGERDRVWWANRFHEWGGDIVESWEEFVNWIEEEFGQCGNGNQNNDDEQMPGC</sequence>
<organism evidence="1 2">
    <name type="scientific">Pacificimonas pallii</name>
    <dbReference type="NCBI Taxonomy" id="2827236"/>
    <lineage>
        <taxon>Bacteria</taxon>
        <taxon>Pseudomonadati</taxon>
        <taxon>Pseudomonadota</taxon>
        <taxon>Alphaproteobacteria</taxon>
        <taxon>Sphingomonadales</taxon>
        <taxon>Sphingosinicellaceae</taxon>
        <taxon>Pacificimonas</taxon>
    </lineage>
</organism>
<reference evidence="1 2" key="1">
    <citation type="submission" date="2021-04" db="EMBL/GenBank/DDBJ databases">
        <authorList>
            <person name="Pira H."/>
            <person name="Risdian C."/>
            <person name="Wink J."/>
        </authorList>
    </citation>
    <scope>NUCLEOTIDE SEQUENCE [LARGE SCALE GENOMIC DNA]</scope>
    <source>
        <strain evidence="1 2">WHA3</strain>
    </source>
</reference>
<dbReference type="EMBL" id="JAGSPA010000005">
    <property type="protein sequence ID" value="MBV7257886.1"/>
    <property type="molecule type" value="Genomic_DNA"/>
</dbReference>
<name>A0ABS6SHS2_9SPHN</name>
<dbReference type="Proteomes" id="UP000722336">
    <property type="component" value="Unassembled WGS sequence"/>
</dbReference>